<feature type="region of interest" description="Disordered" evidence="1">
    <location>
        <begin position="1"/>
        <end position="89"/>
    </location>
</feature>
<name>A0A5J9WBS1_9POAL</name>
<gene>
    <name evidence="2" type="ORF">EJB05_04210</name>
</gene>
<dbReference type="Gramene" id="TVU44754">
    <property type="protein sequence ID" value="TVU44754"/>
    <property type="gene ID" value="EJB05_04210"/>
</dbReference>
<keyword evidence="3" id="KW-1185">Reference proteome</keyword>
<evidence type="ECO:0000313" key="3">
    <source>
        <dbReference type="Proteomes" id="UP000324897"/>
    </source>
</evidence>
<evidence type="ECO:0000313" key="2">
    <source>
        <dbReference type="EMBL" id="TVU44754.1"/>
    </source>
</evidence>
<feature type="compositionally biased region" description="Low complexity" evidence="1">
    <location>
        <begin position="18"/>
        <end position="51"/>
    </location>
</feature>
<proteinExistence type="predicted"/>
<feature type="non-terminal residue" evidence="2">
    <location>
        <position position="1"/>
    </location>
</feature>
<feature type="compositionally biased region" description="Polar residues" evidence="1">
    <location>
        <begin position="60"/>
        <end position="71"/>
    </location>
</feature>
<accession>A0A5J9WBS1</accession>
<protein>
    <submittedName>
        <fullName evidence="2">Uncharacterized protein</fullName>
    </submittedName>
</protein>
<sequence>MRLPDTSAVADDPEDGNVVRVTASTAPTTAPSRGTSTSCSSRRPSRLLTSRPMRRPRSAATCSASPRSTGRSRAPPTRCGRSPHDRDDQEDLAVCAHRWRSGSTVARAPQLIFNAGNSGIDSSAPQWLRLPDGRPAYSPALPTKLKFWSREQGAQINLMQPCPRFPEAPSVTFDVLADDDGLPCVQAEPHEPDRVHPEEHRAAPLAKPLEPDLPEPSRPVDLPANLSLAEHRLPDPPLRRPSRHGHHFTFRHDNAELPVHSGDLHGASLHVCAFNIRIARRHLDRRGLRRVVGVQSEDEHLLFLDGGSHLSVADPVDGAPDDGRRVVQDQLLDATTTFVFRRRLGYTNSAPLADAAR</sequence>
<dbReference type="EMBL" id="RWGY01000004">
    <property type="protein sequence ID" value="TVU44754.1"/>
    <property type="molecule type" value="Genomic_DNA"/>
</dbReference>
<evidence type="ECO:0000256" key="1">
    <source>
        <dbReference type="SAM" id="MobiDB-lite"/>
    </source>
</evidence>
<dbReference type="AlphaFoldDB" id="A0A5J9WBS1"/>
<reference evidence="2 3" key="1">
    <citation type="journal article" date="2019" name="Sci. Rep.">
        <title>A high-quality genome of Eragrostis curvula grass provides insights into Poaceae evolution and supports new strategies to enhance forage quality.</title>
        <authorList>
            <person name="Carballo J."/>
            <person name="Santos B.A.C.M."/>
            <person name="Zappacosta D."/>
            <person name="Garbus I."/>
            <person name="Selva J.P."/>
            <person name="Gallo C.A."/>
            <person name="Diaz A."/>
            <person name="Albertini E."/>
            <person name="Caccamo M."/>
            <person name="Echenique V."/>
        </authorList>
    </citation>
    <scope>NUCLEOTIDE SEQUENCE [LARGE SCALE GENOMIC DNA]</scope>
    <source>
        <strain evidence="3">cv. Victoria</strain>
        <tissue evidence="2">Leaf</tissue>
    </source>
</reference>
<organism evidence="2 3">
    <name type="scientific">Eragrostis curvula</name>
    <name type="common">weeping love grass</name>
    <dbReference type="NCBI Taxonomy" id="38414"/>
    <lineage>
        <taxon>Eukaryota</taxon>
        <taxon>Viridiplantae</taxon>
        <taxon>Streptophyta</taxon>
        <taxon>Embryophyta</taxon>
        <taxon>Tracheophyta</taxon>
        <taxon>Spermatophyta</taxon>
        <taxon>Magnoliopsida</taxon>
        <taxon>Liliopsida</taxon>
        <taxon>Poales</taxon>
        <taxon>Poaceae</taxon>
        <taxon>PACMAD clade</taxon>
        <taxon>Chloridoideae</taxon>
        <taxon>Eragrostideae</taxon>
        <taxon>Eragrostidinae</taxon>
        <taxon>Eragrostis</taxon>
    </lineage>
</organism>
<comment type="caution">
    <text evidence="2">The sequence shown here is derived from an EMBL/GenBank/DDBJ whole genome shotgun (WGS) entry which is preliminary data.</text>
</comment>
<dbReference type="Proteomes" id="UP000324897">
    <property type="component" value="Chromosome 5"/>
</dbReference>